<evidence type="ECO:0000313" key="1">
    <source>
        <dbReference type="EMBL" id="QJA44912.1"/>
    </source>
</evidence>
<dbReference type="InterPro" id="IPR027417">
    <property type="entry name" value="P-loop_NTPase"/>
</dbReference>
<dbReference type="GO" id="GO:0016740">
    <property type="term" value="F:transferase activity"/>
    <property type="evidence" value="ECO:0007669"/>
    <property type="project" value="UniProtKB-KW"/>
</dbReference>
<dbReference type="Gene3D" id="3.40.50.300">
    <property type="entry name" value="P-loop containing nucleotide triphosphate hydrolases"/>
    <property type="match status" value="1"/>
</dbReference>
<dbReference type="EMBL" id="MT141555">
    <property type="protein sequence ID" value="QJA66450.1"/>
    <property type="molecule type" value="Genomic_DNA"/>
</dbReference>
<organism evidence="1">
    <name type="scientific">viral metagenome</name>
    <dbReference type="NCBI Taxonomy" id="1070528"/>
    <lineage>
        <taxon>unclassified sequences</taxon>
        <taxon>metagenomes</taxon>
        <taxon>organismal metagenomes</taxon>
    </lineage>
</organism>
<name>A0A6H1ZBS5_9ZZZZ</name>
<evidence type="ECO:0000313" key="2">
    <source>
        <dbReference type="EMBL" id="QJA66450.1"/>
    </source>
</evidence>
<reference evidence="1" key="1">
    <citation type="submission" date="2020-03" db="EMBL/GenBank/DDBJ databases">
        <title>The deep terrestrial virosphere.</title>
        <authorList>
            <person name="Holmfeldt K."/>
            <person name="Nilsson E."/>
            <person name="Simone D."/>
            <person name="Lopez-Fernandez M."/>
            <person name="Wu X."/>
            <person name="de Brujin I."/>
            <person name="Lundin D."/>
            <person name="Andersson A."/>
            <person name="Bertilsson S."/>
            <person name="Dopson M."/>
        </authorList>
    </citation>
    <scope>NUCLEOTIDE SEQUENCE</scope>
    <source>
        <strain evidence="3">MM415A00105</strain>
        <strain evidence="2">MM415B00347</strain>
        <strain evidence="1">TM448A00170</strain>
    </source>
</reference>
<protein>
    <submittedName>
        <fullName evidence="1">Putative sulfotransferase domain contining protein</fullName>
    </submittedName>
</protein>
<dbReference type="SUPFAM" id="SSF52540">
    <property type="entry name" value="P-loop containing nucleoside triphosphate hydrolases"/>
    <property type="match status" value="1"/>
</dbReference>
<dbReference type="EMBL" id="MT145188">
    <property type="protein sequence ID" value="QJI04630.1"/>
    <property type="molecule type" value="Genomic_DNA"/>
</dbReference>
<sequence length="193" mass="23040">MAVQISGAIFLHIPKTGGSWIRDYFRDSNMVVCELEPEHINGEVIREIRNCTEDLIFTFVRHPLTWYRSYWQMRQNDPTDRAGKWIDTIVDLPFWEFIETVIRESPGYLSNFYEDFVSRCRAIGKQENLRKDLDQILRLLRIPYNRESIFTRPASNVISSTEKYSYELALKLMQSEIEIIKRFNYLYIPQEVI</sequence>
<accession>A0A6H1ZBS5</accession>
<keyword evidence="1" id="KW-0808">Transferase</keyword>
<gene>
    <name evidence="3" type="ORF">MM415A00105_0022</name>
    <name evidence="2" type="ORF">MM415B00347_0018</name>
    <name evidence="1" type="ORF">TM448A00170_0003</name>
</gene>
<evidence type="ECO:0000313" key="3">
    <source>
        <dbReference type="EMBL" id="QJI04630.1"/>
    </source>
</evidence>
<dbReference type="EMBL" id="MT143983">
    <property type="protein sequence ID" value="QJA44912.1"/>
    <property type="molecule type" value="Genomic_DNA"/>
</dbReference>
<proteinExistence type="predicted"/>
<dbReference type="AlphaFoldDB" id="A0A6H1ZBS5"/>